<organism evidence="1 2">
    <name type="scientific">Colletotrichum destructivum</name>
    <dbReference type="NCBI Taxonomy" id="34406"/>
    <lineage>
        <taxon>Eukaryota</taxon>
        <taxon>Fungi</taxon>
        <taxon>Dikarya</taxon>
        <taxon>Ascomycota</taxon>
        <taxon>Pezizomycotina</taxon>
        <taxon>Sordariomycetes</taxon>
        <taxon>Hypocreomycetidae</taxon>
        <taxon>Glomerellales</taxon>
        <taxon>Glomerellaceae</taxon>
        <taxon>Colletotrichum</taxon>
        <taxon>Colletotrichum destructivum species complex</taxon>
    </lineage>
</organism>
<evidence type="ECO:0000313" key="2">
    <source>
        <dbReference type="Proteomes" id="UP001322277"/>
    </source>
</evidence>
<name>A0AAX4HZ88_9PEZI</name>
<dbReference type="KEGG" id="cdet:87937776"/>
<keyword evidence="2" id="KW-1185">Reference proteome</keyword>
<dbReference type="EMBL" id="CP137305">
    <property type="protein sequence ID" value="WQF76259.1"/>
    <property type="molecule type" value="Genomic_DNA"/>
</dbReference>
<gene>
    <name evidence="1" type="ORF">CDEST_01273</name>
</gene>
<dbReference type="Proteomes" id="UP001322277">
    <property type="component" value="Chromosome 1"/>
</dbReference>
<dbReference type="RefSeq" id="XP_062773483.1">
    <property type="nucleotide sequence ID" value="XM_062917432.1"/>
</dbReference>
<dbReference type="GeneID" id="87937776"/>
<dbReference type="AlphaFoldDB" id="A0AAX4HZ88"/>
<proteinExistence type="predicted"/>
<sequence>MVTSANTSYVASGIEQTEVEMKTPFQVPLALCSYVDLDAWGDWAIFDPDDEENTHKTIASFVLFLLEVYKQEDLAGQELWSRFRSDFEGWTTATFRKAVSAILKLLRDFLLYRGVWIPIDNSQIRNNLLRVVQENDYHVWTEEEIQDTSKRSPIFRTLALNSNFVEDLQAQPLTVEDIRLPPKAA</sequence>
<evidence type="ECO:0000313" key="1">
    <source>
        <dbReference type="EMBL" id="WQF76259.1"/>
    </source>
</evidence>
<accession>A0AAX4HZ88</accession>
<protein>
    <submittedName>
        <fullName evidence="1">Uncharacterized protein</fullName>
    </submittedName>
</protein>
<reference evidence="2" key="1">
    <citation type="journal article" date="2023" name="bioRxiv">
        <title>Complete genome of the Medicago anthracnose fungus, Colletotrichum destructivum, reveals a mini-chromosome-like region within a core chromosome.</title>
        <authorList>
            <person name="Lapalu N."/>
            <person name="Simon A."/>
            <person name="Lu A."/>
            <person name="Plaumann P.-L."/>
            <person name="Amselem J."/>
            <person name="Pigne S."/>
            <person name="Auger A."/>
            <person name="Koch C."/>
            <person name="Dallery J.-F."/>
            <person name="O'Connell R.J."/>
        </authorList>
    </citation>
    <scope>NUCLEOTIDE SEQUENCE [LARGE SCALE GENOMIC DNA]</scope>
    <source>
        <strain evidence="2">CBS 520.97</strain>
    </source>
</reference>